<proteinExistence type="predicted"/>
<organism evidence="1 2">
    <name type="scientific">Meripilus lineatus</name>
    <dbReference type="NCBI Taxonomy" id="2056292"/>
    <lineage>
        <taxon>Eukaryota</taxon>
        <taxon>Fungi</taxon>
        <taxon>Dikarya</taxon>
        <taxon>Basidiomycota</taxon>
        <taxon>Agaricomycotina</taxon>
        <taxon>Agaricomycetes</taxon>
        <taxon>Polyporales</taxon>
        <taxon>Meripilaceae</taxon>
        <taxon>Meripilus</taxon>
    </lineage>
</organism>
<evidence type="ECO:0000313" key="2">
    <source>
        <dbReference type="Proteomes" id="UP001212997"/>
    </source>
</evidence>
<dbReference type="Proteomes" id="UP001212997">
    <property type="component" value="Unassembled WGS sequence"/>
</dbReference>
<evidence type="ECO:0000313" key="1">
    <source>
        <dbReference type="EMBL" id="KAJ3477838.1"/>
    </source>
</evidence>
<protein>
    <submittedName>
        <fullName evidence="1">Uncharacterized protein</fullName>
    </submittedName>
</protein>
<reference evidence="1" key="1">
    <citation type="submission" date="2022-07" db="EMBL/GenBank/DDBJ databases">
        <title>Genome Sequence of Physisporinus lineatus.</title>
        <authorList>
            <person name="Buettner E."/>
        </authorList>
    </citation>
    <scope>NUCLEOTIDE SEQUENCE</scope>
    <source>
        <strain evidence="1">VT162</strain>
    </source>
</reference>
<keyword evidence="2" id="KW-1185">Reference proteome</keyword>
<gene>
    <name evidence="1" type="ORF">NLI96_g10188</name>
</gene>
<name>A0AAD5UVU5_9APHY</name>
<dbReference type="AlphaFoldDB" id="A0AAD5UVU5"/>
<sequence length="238" mass="26751">MDSRIPPPFGEVPSMYKKCHIWEPGVPEITEDFVDKIVTPVLRERVFSILDHRLPYGKQKPEIIETCKQHALAYFPIFEKCYVDAWPISVLTRSYLYDFRRKLGQRGNRKRGDPTILQTAMKRLRSPLNIPNVMTLSSHEVVEFYTSLVNRRHTNLGSVSADDFKLLLGALLNTCQRLGAAHQDVPDDVNEAPSASVTTLISSRCIDGRFQPYPCGAIGMGLGAEQVVGIMAEADTNM</sequence>
<dbReference type="EMBL" id="JANAWD010000560">
    <property type="protein sequence ID" value="KAJ3477838.1"/>
    <property type="molecule type" value="Genomic_DNA"/>
</dbReference>
<accession>A0AAD5UVU5</accession>
<comment type="caution">
    <text evidence="1">The sequence shown here is derived from an EMBL/GenBank/DDBJ whole genome shotgun (WGS) entry which is preliminary data.</text>
</comment>